<evidence type="ECO:0000256" key="1">
    <source>
        <dbReference type="SAM" id="MobiDB-lite"/>
    </source>
</evidence>
<dbReference type="CDD" id="cd10975">
    <property type="entry name" value="CE4_CDA_like_2"/>
    <property type="match status" value="1"/>
</dbReference>
<proteinExistence type="predicted"/>
<dbReference type="Pfam" id="PF01522">
    <property type="entry name" value="Polysacc_deac_1"/>
    <property type="match status" value="1"/>
</dbReference>
<organism evidence="3 4">
    <name type="scientific">Artemia franciscana</name>
    <name type="common">Brine shrimp</name>
    <name type="synonym">Artemia sanfranciscana</name>
    <dbReference type="NCBI Taxonomy" id="6661"/>
    <lineage>
        <taxon>Eukaryota</taxon>
        <taxon>Metazoa</taxon>
        <taxon>Ecdysozoa</taxon>
        <taxon>Arthropoda</taxon>
        <taxon>Crustacea</taxon>
        <taxon>Branchiopoda</taxon>
        <taxon>Anostraca</taxon>
        <taxon>Artemiidae</taxon>
        <taxon>Artemia</taxon>
    </lineage>
</organism>
<dbReference type="SUPFAM" id="SSF57625">
    <property type="entry name" value="Invertebrate chitin-binding proteins"/>
    <property type="match status" value="1"/>
</dbReference>
<feature type="compositionally biased region" description="Basic and acidic residues" evidence="1">
    <location>
        <begin position="427"/>
        <end position="438"/>
    </location>
</feature>
<dbReference type="Gene3D" id="3.20.20.370">
    <property type="entry name" value="Glycoside hydrolase/deacetylase"/>
    <property type="match status" value="1"/>
</dbReference>
<dbReference type="GO" id="GO:0005975">
    <property type="term" value="P:carbohydrate metabolic process"/>
    <property type="evidence" value="ECO:0007669"/>
    <property type="project" value="InterPro"/>
</dbReference>
<dbReference type="SUPFAM" id="SSF88713">
    <property type="entry name" value="Glycoside hydrolase/deacetylase"/>
    <property type="match status" value="1"/>
</dbReference>
<protein>
    <recommendedName>
        <fullName evidence="2">Chitin-binding type-2 domain-containing protein</fullName>
    </recommendedName>
</protein>
<feature type="compositionally biased region" description="Polar residues" evidence="1">
    <location>
        <begin position="605"/>
        <end position="616"/>
    </location>
</feature>
<dbReference type="Pfam" id="PF01607">
    <property type="entry name" value="CBM_14"/>
    <property type="match status" value="1"/>
</dbReference>
<dbReference type="PANTHER" id="PTHR45985:SF12">
    <property type="entry name" value="CHITIN DEACETYLASE-LIKE 5, ISOFORM B"/>
    <property type="match status" value="1"/>
</dbReference>
<dbReference type="InterPro" id="IPR002509">
    <property type="entry name" value="NODB_dom"/>
</dbReference>
<comment type="caution">
    <text evidence="3">The sequence shown here is derived from an EMBL/GenBank/DDBJ whole genome shotgun (WGS) entry which is preliminary data.</text>
</comment>
<accession>A0AA88LGF0</accession>
<dbReference type="Gene3D" id="2.170.140.10">
    <property type="entry name" value="Chitin binding domain"/>
    <property type="match status" value="1"/>
</dbReference>
<feature type="compositionally biased region" description="Low complexity" evidence="1">
    <location>
        <begin position="560"/>
        <end position="574"/>
    </location>
</feature>
<dbReference type="GO" id="GO:0005576">
    <property type="term" value="C:extracellular region"/>
    <property type="evidence" value="ECO:0007669"/>
    <property type="project" value="InterPro"/>
</dbReference>
<feature type="region of interest" description="Disordered" evidence="1">
    <location>
        <begin position="537"/>
        <end position="653"/>
    </location>
</feature>
<dbReference type="PROSITE" id="PS50940">
    <property type="entry name" value="CHIT_BIND_II"/>
    <property type="match status" value="1"/>
</dbReference>
<feature type="compositionally biased region" description="Basic and acidic residues" evidence="1">
    <location>
        <begin position="447"/>
        <end position="463"/>
    </location>
</feature>
<dbReference type="InterPro" id="IPR052740">
    <property type="entry name" value="CE4"/>
</dbReference>
<feature type="compositionally biased region" description="Polar residues" evidence="1">
    <location>
        <begin position="466"/>
        <end position="477"/>
    </location>
</feature>
<dbReference type="PANTHER" id="PTHR45985">
    <property type="match status" value="1"/>
</dbReference>
<dbReference type="FunFam" id="3.20.20.370:FF:000003">
    <property type="entry name" value="CLUMA_CG003232, isoform B"/>
    <property type="match status" value="1"/>
</dbReference>
<reference evidence="3" key="1">
    <citation type="submission" date="2023-07" db="EMBL/GenBank/DDBJ databases">
        <title>Chromosome-level genome assembly of Artemia franciscana.</title>
        <authorList>
            <person name="Jo E."/>
        </authorList>
    </citation>
    <scope>NUCLEOTIDE SEQUENCE</scope>
    <source>
        <tissue evidence="3">Whole body</tissue>
    </source>
</reference>
<dbReference type="InterPro" id="IPR011330">
    <property type="entry name" value="Glyco_hydro/deAcase_b/a-brl"/>
</dbReference>
<feature type="compositionally biased region" description="Basic and acidic residues" evidence="1">
    <location>
        <begin position="478"/>
        <end position="492"/>
    </location>
</feature>
<sequence length="1035" mass="118948">MKVTSGIFVYYCAVFVSSQKFLNRHPFGAGKTQADFDCPEEFGYYPHETDCTQYYVCVFGSALQENCLGGLVYSRELQTCDWPRNADCITNSSSTGHLDDHKFSTIRVVDTRTHSTSPRSIPTQEARIRNGVIRPGQEELETGFSPSPIEIDNRLQRGGARKIESAAGIQEVNNAFEAKTNEDRKLRQGRRYQPQYYPTEEQSIRLVNETVYEDYNDYYDDTYDEQTFTYEEEQPKNENVPLSRRLPITTFQNRPSQKTRGVESNHWLRGHTDRLTDRHVSGPVPLPVRFTTHDKPIDRSWPTTTRTSYFENSKGNDWTPGISNSNSWRDKTFFSPNVRSHFSMPLQTTARKIPSFKHSPKSPNKPQKIQEVFDYTDYDYELEDTRSNRHRFENQQPVNVPAFSKRPESQDFSTITDSSRFAPPRSESNRFEPPRPDSSRFGPPRPDSGRFDPPRTESSRFDLVRPNSNRFEPSRPSNNEENRFVNRPEKNFEFQPRPDFPVTTPRSLLQPSSTFDSREVEYEYEYVYDELGNPVFEEEEESGEVSSPPVIRTTERTTTEKTTTTTTTTTTTPPRIERIKTTTEAQQFATTSKVSRAKLRGSMKFSETSAASSGTRSEAKQAKSSKGSKKSRPTLKPVGDLVPRRSEPIDISQFPPWRFSSQFETPEPDTPAKKCKPDVCRLPDCYCGGKGVPDDLAAEEVPQIVLLTFDDSVNDLNKELYKDLFEKGRKNPNGCPIQATFYVSHEWTDYSQVQNLYSNGHEIASHTVSHSFGEQFSTKKWAKETAGQRDILAAYAGVKPEDIRGMRAPFLSIGGNKMFKMLYDLNFTYDSSMPVYENKPPSYPYTLDYKLFHDCMIPPCPTKSYPGVWEVPMVMWQDLNGGRCSMGDGCSNPPDAEGVYKMLVKNFERHYTSNRAPFPLYYHAAWFTTPHHKEGFEAFLDTLVSMDDVWVITNWQLIQWMRDPTPLSQIHSFEPFQCSYPERPKPCNNPKVCNLWHKSGVRYMKTCQPCPDFYPWTGKTAVKNSVLERYLADES</sequence>
<dbReference type="GO" id="GO:0008061">
    <property type="term" value="F:chitin binding"/>
    <property type="evidence" value="ECO:0007669"/>
    <property type="project" value="InterPro"/>
</dbReference>
<dbReference type="Proteomes" id="UP001187531">
    <property type="component" value="Unassembled WGS sequence"/>
</dbReference>
<dbReference type="InterPro" id="IPR036508">
    <property type="entry name" value="Chitin-bd_dom_sf"/>
</dbReference>
<feature type="compositionally biased region" description="Polar residues" evidence="1">
    <location>
        <begin position="410"/>
        <end position="419"/>
    </location>
</feature>
<feature type="compositionally biased region" description="Polar residues" evidence="1">
    <location>
        <begin position="584"/>
        <end position="594"/>
    </location>
</feature>
<feature type="region of interest" description="Disordered" evidence="1">
    <location>
        <begin position="387"/>
        <end position="514"/>
    </location>
</feature>
<dbReference type="SMART" id="SM00494">
    <property type="entry name" value="ChtBD2"/>
    <property type="match status" value="1"/>
</dbReference>
<dbReference type="InterPro" id="IPR002557">
    <property type="entry name" value="Chitin-bd_dom"/>
</dbReference>
<evidence type="ECO:0000313" key="4">
    <source>
        <dbReference type="Proteomes" id="UP001187531"/>
    </source>
</evidence>
<evidence type="ECO:0000259" key="2">
    <source>
        <dbReference type="PROSITE" id="PS50940"/>
    </source>
</evidence>
<evidence type="ECO:0000313" key="3">
    <source>
        <dbReference type="EMBL" id="KAK2720615.1"/>
    </source>
</evidence>
<dbReference type="EMBL" id="JAVRJZ010000007">
    <property type="protein sequence ID" value="KAK2720615.1"/>
    <property type="molecule type" value="Genomic_DNA"/>
</dbReference>
<dbReference type="GO" id="GO:0016810">
    <property type="term" value="F:hydrolase activity, acting on carbon-nitrogen (but not peptide) bonds"/>
    <property type="evidence" value="ECO:0007669"/>
    <property type="project" value="InterPro"/>
</dbReference>
<feature type="domain" description="Chitin-binding type-2" evidence="2">
    <location>
        <begin position="35"/>
        <end position="90"/>
    </location>
</feature>
<name>A0AA88LGF0_ARTSF</name>
<dbReference type="AlphaFoldDB" id="A0AA88LGF0"/>
<keyword evidence="4" id="KW-1185">Reference proteome</keyword>
<feature type="compositionally biased region" description="Polar residues" evidence="1">
    <location>
        <begin position="504"/>
        <end position="514"/>
    </location>
</feature>
<gene>
    <name evidence="3" type="ORF">QYM36_004490</name>
</gene>